<protein>
    <submittedName>
        <fullName evidence="3">Uncharacterized protein</fullName>
    </submittedName>
</protein>
<dbReference type="Proteomes" id="UP000186785">
    <property type="component" value="Unassembled WGS sequence"/>
</dbReference>
<evidence type="ECO:0000313" key="3">
    <source>
        <dbReference type="EMBL" id="OKL49410.1"/>
    </source>
</evidence>
<dbReference type="STRING" id="1921764.BSR28_02400"/>
<feature type="transmembrane region" description="Helical" evidence="2">
    <location>
        <begin position="831"/>
        <end position="849"/>
    </location>
</feature>
<organism evidence="3 4">
    <name type="scientific">Boudabousia liubingyangii</name>
    <dbReference type="NCBI Taxonomy" id="1921764"/>
    <lineage>
        <taxon>Bacteria</taxon>
        <taxon>Bacillati</taxon>
        <taxon>Actinomycetota</taxon>
        <taxon>Actinomycetes</taxon>
        <taxon>Actinomycetales</taxon>
        <taxon>Actinomycetaceae</taxon>
        <taxon>Boudabousia</taxon>
    </lineage>
</organism>
<keyword evidence="2" id="KW-1133">Transmembrane helix</keyword>
<keyword evidence="2" id="KW-0812">Transmembrane</keyword>
<accession>A0A1Q5PPN5</accession>
<proteinExistence type="predicted"/>
<evidence type="ECO:0000256" key="2">
    <source>
        <dbReference type="SAM" id="Phobius"/>
    </source>
</evidence>
<evidence type="ECO:0000256" key="1">
    <source>
        <dbReference type="SAM" id="MobiDB-lite"/>
    </source>
</evidence>
<name>A0A1Q5PPN5_9ACTO</name>
<dbReference type="AlphaFoldDB" id="A0A1Q5PPN5"/>
<feature type="region of interest" description="Disordered" evidence="1">
    <location>
        <begin position="342"/>
        <end position="410"/>
    </location>
</feature>
<sequence length="886" mass="95326">MVAPTLVAAQEPASVPTDRAGLLSVQAPTQATTHKPAPASPRTPSLAPTEAASAPQAELRVSIRNLEPRVYDNQGNLKVTVEIENHTKNYLPSTTFTLLSTAERINRDDLDSKWLNVNAKDLPEPATKTLSGLTLPGMFPGQKSQVVVDVAEHLAQQAFSEPGTYGLIVNFSARPSLVTSAAAQRDLKLIKDVQSSSSGASRINARVVKLSGSTFEYQALSTLPTSTQGAEAGCPDCELAPEGSPLSTSARSITARKNNNNTIQLVNLVNLHMEASERSQEVPAIAALNRTKRVLQLANEQRINLVLDPAMLQVNTIQAPNPAYAANLTKLHFRAEYKLEEVNPDNPNEGGSPETTTPEPSADSAIPSTVELGSPEGESDGRKQPAVGDQGKPKDSEPQEASSTITPDRATLLERINVEAKRSQGYQRSLSELLPDLEAAAPNRLAMTPWGNPNWSLIAFDNPQTKLLSHTSLISTNRILKQLNEPASTPEPLPDPQDESIGVGAFNPTVRIIPLAANDVASLKTHQVFRNFNNGQNLALVESNQVVDQQSGVLNLDLDSKLQPAIVVDSQASDYLSAASESQDPGAAFAYQQAFRAVANEHSGILPVRCPGDAEAFEKCARFLNGFANDNRLESLDFNQLNTELLTKPIDSVTLIDPVAEAKDPQVAKDFLSSVSAVIRVAQALDRPMEMLDPIAKSGLLQIARTSDLNKVGLDTWKRSLQPYLEAFRITAPKNVLMIYGVADLQVGVDNTLPWPAHAKLSLLSSHARLQSYKATETGLPASTLATVPVELNAVGSGDTPATLILSNLQGQELARFDDLVINVRADWETTGVITVGAISAAVLIFGIAKRVRKGRRVTPEDIAEARRYHLGIKEDTSATYSEDKS</sequence>
<gene>
    <name evidence="3" type="ORF">BSR29_00080</name>
</gene>
<comment type="caution">
    <text evidence="3">The sequence shown here is derived from an EMBL/GenBank/DDBJ whole genome shotgun (WGS) entry which is preliminary data.</text>
</comment>
<keyword evidence="4" id="KW-1185">Reference proteome</keyword>
<reference evidence="3 4" key="1">
    <citation type="submission" date="2016-11" db="EMBL/GenBank/DDBJ databases">
        <title>Actinomyces gypaetusis sp. nov. isolated from the vulture Gypaetus barbatus in Qinghai Tibet Plateau China.</title>
        <authorList>
            <person name="Meng X."/>
        </authorList>
    </citation>
    <scope>NUCLEOTIDE SEQUENCE [LARGE SCALE GENOMIC DNA]</scope>
    <source>
        <strain evidence="3 4">VUL4_2</strain>
    </source>
</reference>
<feature type="region of interest" description="Disordered" evidence="1">
    <location>
        <begin position="1"/>
        <end position="54"/>
    </location>
</feature>
<dbReference type="InterPro" id="IPR046112">
    <property type="entry name" value="DUF6049"/>
</dbReference>
<keyword evidence="2" id="KW-0472">Membrane</keyword>
<dbReference type="EMBL" id="MQSV01000001">
    <property type="protein sequence ID" value="OKL49410.1"/>
    <property type="molecule type" value="Genomic_DNA"/>
</dbReference>
<dbReference type="Pfam" id="PF19516">
    <property type="entry name" value="DUF6049"/>
    <property type="match status" value="1"/>
</dbReference>
<evidence type="ECO:0000313" key="4">
    <source>
        <dbReference type="Proteomes" id="UP000186785"/>
    </source>
</evidence>